<dbReference type="GO" id="GO:0005737">
    <property type="term" value="C:cytoplasm"/>
    <property type="evidence" value="ECO:0007669"/>
    <property type="project" value="UniProtKB-SubCell"/>
</dbReference>
<evidence type="ECO:0000256" key="2">
    <source>
        <dbReference type="ARBA" id="ARBA00004496"/>
    </source>
</evidence>
<dbReference type="KEGG" id="gur:Gura_2614"/>
<keyword evidence="6" id="KW-0697">Rotamase</keyword>
<keyword evidence="5" id="KW-0963">Cytoplasm</keyword>
<comment type="subcellular location">
    <subcellularLocation>
        <location evidence="2">Cytoplasm</location>
    </subcellularLocation>
</comment>
<dbReference type="PANTHER" id="PTHR47861:SF3">
    <property type="entry name" value="FKBP-TYPE PEPTIDYL-PROLYL CIS-TRANS ISOMERASE SLYD"/>
    <property type="match status" value="1"/>
</dbReference>
<dbReference type="RefSeq" id="WP_011939468.1">
    <property type="nucleotide sequence ID" value="NC_009483.1"/>
</dbReference>
<name>A5G4S3_GEOUR</name>
<evidence type="ECO:0000256" key="6">
    <source>
        <dbReference type="ARBA" id="ARBA00023110"/>
    </source>
</evidence>
<dbReference type="SUPFAM" id="SSF54534">
    <property type="entry name" value="FKBP-like"/>
    <property type="match status" value="2"/>
</dbReference>
<keyword evidence="11" id="KW-1185">Reference proteome</keyword>
<evidence type="ECO:0000256" key="4">
    <source>
        <dbReference type="ARBA" id="ARBA00013194"/>
    </source>
</evidence>
<dbReference type="AlphaFoldDB" id="A5G4S3"/>
<sequence length="272" mass="29256">MTKSGWNISNIIILVAALLVQSGCAAHVPVVQNGDRVGLHYACRLQNGELAAATMVKDQSAANAGIYLPKKDSEPLSLTAGSPESVAAGVRFPSFEDEIARRVAVQVVGMRQGESRSMTVVEKKTATDGQGKLQVARVRVRPKELRISRDTYMAQKGTAPEVGKEYAIDPLIPGKVESVNDNEVLIRFSAIPGTEVSTPFGKGIIRSAEDQYEIHIDARPGSLVRSGPMVGKIIKVDDRLITLDYSNPFGGEELACDITVLSVEQQAGQKDK</sequence>
<dbReference type="EMBL" id="CP000698">
    <property type="protein sequence ID" value="ABQ26791.1"/>
    <property type="molecule type" value="Genomic_DNA"/>
</dbReference>
<dbReference type="EC" id="5.2.1.8" evidence="4"/>
<reference evidence="10 11" key="1">
    <citation type="submission" date="2007-05" db="EMBL/GenBank/DDBJ databases">
        <title>Complete sequence of Geobacter uraniireducens Rf4.</title>
        <authorList>
            <consortium name="US DOE Joint Genome Institute"/>
            <person name="Copeland A."/>
            <person name="Lucas S."/>
            <person name="Lapidus A."/>
            <person name="Barry K."/>
            <person name="Detter J.C."/>
            <person name="Glavina del Rio T."/>
            <person name="Hammon N."/>
            <person name="Israni S."/>
            <person name="Dalin E."/>
            <person name="Tice H."/>
            <person name="Pitluck S."/>
            <person name="Chertkov O."/>
            <person name="Brettin T."/>
            <person name="Bruce D."/>
            <person name="Han C."/>
            <person name="Schmutz J."/>
            <person name="Larimer F."/>
            <person name="Land M."/>
            <person name="Hauser L."/>
            <person name="Kyrpides N."/>
            <person name="Mikhailova N."/>
            <person name="Shelobolina E."/>
            <person name="Aklujkar M."/>
            <person name="Lovley D."/>
            <person name="Richardson P."/>
        </authorList>
    </citation>
    <scope>NUCLEOTIDE SEQUENCE [LARGE SCALE GENOMIC DNA]</scope>
    <source>
        <strain evidence="10 11">Rf4</strain>
    </source>
</reference>
<comment type="catalytic activity">
    <reaction evidence="1">
        <text>[protein]-peptidylproline (omega=180) = [protein]-peptidylproline (omega=0)</text>
        <dbReference type="Rhea" id="RHEA:16237"/>
        <dbReference type="Rhea" id="RHEA-COMP:10747"/>
        <dbReference type="Rhea" id="RHEA-COMP:10748"/>
        <dbReference type="ChEBI" id="CHEBI:83833"/>
        <dbReference type="ChEBI" id="CHEBI:83834"/>
        <dbReference type="EC" id="5.2.1.8"/>
    </reaction>
</comment>
<evidence type="ECO:0000256" key="8">
    <source>
        <dbReference type="ARBA" id="ARBA00023235"/>
    </source>
</evidence>
<feature type="signal peptide" evidence="9">
    <location>
        <begin position="1"/>
        <end position="25"/>
    </location>
</feature>
<dbReference type="InterPro" id="IPR046357">
    <property type="entry name" value="PPIase_dom_sf"/>
</dbReference>
<proteinExistence type="inferred from homology"/>
<keyword evidence="9" id="KW-0732">Signal</keyword>
<evidence type="ECO:0000256" key="1">
    <source>
        <dbReference type="ARBA" id="ARBA00000971"/>
    </source>
</evidence>
<dbReference type="PANTHER" id="PTHR47861">
    <property type="entry name" value="FKBP-TYPE PEPTIDYL-PROLYL CIS-TRANS ISOMERASE SLYD"/>
    <property type="match status" value="1"/>
</dbReference>
<organism evidence="10 11">
    <name type="scientific">Geotalea uraniireducens (strain Rf4)</name>
    <name type="common">Geobacter uraniireducens</name>
    <dbReference type="NCBI Taxonomy" id="351605"/>
    <lineage>
        <taxon>Bacteria</taxon>
        <taxon>Pseudomonadati</taxon>
        <taxon>Thermodesulfobacteriota</taxon>
        <taxon>Desulfuromonadia</taxon>
        <taxon>Geobacterales</taxon>
        <taxon>Geobacteraceae</taxon>
        <taxon>Geotalea</taxon>
    </lineage>
</organism>
<dbReference type="OrthoDB" id="5397313at2"/>
<evidence type="ECO:0000313" key="10">
    <source>
        <dbReference type="EMBL" id="ABQ26791.1"/>
    </source>
</evidence>
<evidence type="ECO:0000256" key="7">
    <source>
        <dbReference type="ARBA" id="ARBA00023186"/>
    </source>
</evidence>
<protein>
    <recommendedName>
        <fullName evidence="4">peptidylprolyl isomerase</fullName>
        <ecNumber evidence="4">5.2.1.8</ecNumber>
    </recommendedName>
</protein>
<evidence type="ECO:0000256" key="5">
    <source>
        <dbReference type="ARBA" id="ARBA00022490"/>
    </source>
</evidence>
<dbReference type="GO" id="GO:0003755">
    <property type="term" value="F:peptidyl-prolyl cis-trans isomerase activity"/>
    <property type="evidence" value="ECO:0007669"/>
    <property type="project" value="UniProtKB-KW"/>
</dbReference>
<evidence type="ECO:0000256" key="9">
    <source>
        <dbReference type="SAM" id="SignalP"/>
    </source>
</evidence>
<dbReference type="Proteomes" id="UP000006695">
    <property type="component" value="Chromosome"/>
</dbReference>
<keyword evidence="8" id="KW-0413">Isomerase</keyword>
<accession>A5G4S3</accession>
<keyword evidence="7" id="KW-0143">Chaperone</keyword>
<comment type="similarity">
    <text evidence="3">Belongs to the FKBP-type PPIase family.</text>
</comment>
<dbReference type="Gene3D" id="3.10.50.40">
    <property type="match status" value="1"/>
</dbReference>
<gene>
    <name evidence="10" type="ordered locus">Gura_2614</name>
</gene>
<dbReference type="HOGENOM" id="CLU_1033497_0_0_7"/>
<evidence type="ECO:0000313" key="11">
    <source>
        <dbReference type="Proteomes" id="UP000006695"/>
    </source>
</evidence>
<feature type="chain" id="PRO_5002683311" description="peptidylprolyl isomerase" evidence="9">
    <location>
        <begin position="26"/>
        <end position="272"/>
    </location>
</feature>
<evidence type="ECO:0000256" key="3">
    <source>
        <dbReference type="ARBA" id="ARBA00006577"/>
    </source>
</evidence>